<feature type="domain" description="DUF6824" evidence="1">
    <location>
        <begin position="468"/>
        <end position="544"/>
    </location>
</feature>
<keyword evidence="3" id="KW-1185">Reference proteome</keyword>
<dbReference type="Pfam" id="PF20710">
    <property type="entry name" value="DUF6824"/>
    <property type="match status" value="2"/>
</dbReference>
<feature type="domain" description="DUF6824" evidence="1">
    <location>
        <begin position="366"/>
        <end position="439"/>
    </location>
</feature>
<dbReference type="AlphaFoldDB" id="A0AAD2FHS1"/>
<comment type="caution">
    <text evidence="2">The sequence shown here is derived from an EMBL/GenBank/DDBJ whole genome shotgun (WGS) entry which is preliminary data.</text>
</comment>
<evidence type="ECO:0000313" key="3">
    <source>
        <dbReference type="Proteomes" id="UP001295423"/>
    </source>
</evidence>
<protein>
    <recommendedName>
        <fullName evidence="1">DUF6824 domain-containing protein</fullName>
    </recommendedName>
</protein>
<name>A0AAD2FHS1_9STRA</name>
<accession>A0AAD2FHS1</accession>
<dbReference type="EMBL" id="CAKOGP040000224">
    <property type="protein sequence ID" value="CAJ1932780.1"/>
    <property type="molecule type" value="Genomic_DNA"/>
</dbReference>
<gene>
    <name evidence="2" type="ORF">CYCCA115_LOCUS3008</name>
</gene>
<proteinExistence type="predicted"/>
<organism evidence="2 3">
    <name type="scientific">Cylindrotheca closterium</name>
    <dbReference type="NCBI Taxonomy" id="2856"/>
    <lineage>
        <taxon>Eukaryota</taxon>
        <taxon>Sar</taxon>
        <taxon>Stramenopiles</taxon>
        <taxon>Ochrophyta</taxon>
        <taxon>Bacillariophyta</taxon>
        <taxon>Bacillariophyceae</taxon>
        <taxon>Bacillariophycidae</taxon>
        <taxon>Bacillariales</taxon>
        <taxon>Bacillariaceae</taxon>
        <taxon>Cylindrotheca</taxon>
    </lineage>
</organism>
<evidence type="ECO:0000313" key="2">
    <source>
        <dbReference type="EMBL" id="CAJ1932780.1"/>
    </source>
</evidence>
<sequence length="560" mass="63630">MSYIDQSFNANQACIGFCDNRRKHSYQNTSYHSSDDGGMLLLEQNVQKKQDIDNLLSEALNALTFHEREEQQEVLHGVDKVIAEGDDFIANSLVDLDTDLMRIKAGSAYEIAERMDPTYATSRAFRVMFLRANRYDVKASANQMLLFFELKQQLFGNDKLAKDITIDDLDENDLEALKAGAVQLAGRDTANRKIYIQLPGIRKFKYIQNELRSRFLITMQALRSEQTQLKGAVSILYSVGDFKDRCNGAGFVEHTKFALAVPQHSAGSHICFDDPNQYMVIKAGLSVLNAKFRARVRVHYGSHLECQYLLSTYGILTNTLPLTTSHGVNLSRHLDWVESCLRDSKDSAFTSPAGIKPNADDVLFMGYKTSSNLGNARLREGVKEIFLQYRAGSQEQKRLLIDGLIAQIHNSGGRFLKQDKESIWHEATLKESRTKVMKIISNYKRRLGTPRSTISPPSSIIGEPMPEDVIFGRNQHSRGNELLHHLVKERFEEYESLDRGMKMSLVDSIAKTIRDEGGRFLGPESNGWVELSIEQYRVKLSKYLTNHRRHFKKGGKYHTL</sequence>
<evidence type="ECO:0000259" key="1">
    <source>
        <dbReference type="Pfam" id="PF20710"/>
    </source>
</evidence>
<reference evidence="2" key="1">
    <citation type="submission" date="2023-08" db="EMBL/GenBank/DDBJ databases">
        <authorList>
            <person name="Audoor S."/>
            <person name="Bilcke G."/>
        </authorList>
    </citation>
    <scope>NUCLEOTIDE SEQUENCE</scope>
</reference>
<dbReference type="Proteomes" id="UP001295423">
    <property type="component" value="Unassembled WGS sequence"/>
</dbReference>
<dbReference type="InterPro" id="IPR049227">
    <property type="entry name" value="DUF6824"/>
</dbReference>